<comment type="caution">
    <text evidence="10">The sequence shown here is derived from an EMBL/GenBank/DDBJ whole genome shotgun (WGS) entry which is preliminary data.</text>
</comment>
<dbReference type="Gene3D" id="2.170.130.10">
    <property type="entry name" value="TonB-dependent receptor, plug domain"/>
    <property type="match status" value="1"/>
</dbReference>
<gene>
    <name evidence="10" type="ORF">GON26_07255</name>
</gene>
<dbReference type="Proteomes" id="UP000471501">
    <property type="component" value="Unassembled WGS sequence"/>
</dbReference>
<evidence type="ECO:0000256" key="2">
    <source>
        <dbReference type="ARBA" id="ARBA00022448"/>
    </source>
</evidence>
<evidence type="ECO:0000313" key="10">
    <source>
        <dbReference type="EMBL" id="MWB94156.1"/>
    </source>
</evidence>
<keyword evidence="8" id="KW-0732">Signal</keyword>
<dbReference type="InterPro" id="IPR036942">
    <property type="entry name" value="Beta-barrel_TonB_sf"/>
</dbReference>
<feature type="chain" id="PRO_5026210760" evidence="8">
    <location>
        <begin position="29"/>
        <end position="1002"/>
    </location>
</feature>
<keyword evidence="2 7" id="KW-0813">Transport</keyword>
<name>A0A6I4NI46_9FLAO</name>
<dbReference type="InterPro" id="IPR039426">
    <property type="entry name" value="TonB-dep_rcpt-like"/>
</dbReference>
<keyword evidence="3 7" id="KW-1134">Transmembrane beta strand</keyword>
<dbReference type="NCBIfam" id="TIGR04057">
    <property type="entry name" value="SusC_RagA_signa"/>
    <property type="match status" value="1"/>
</dbReference>
<dbReference type="AlphaFoldDB" id="A0A6I4NI46"/>
<accession>A0A6I4NI46</accession>
<comment type="similarity">
    <text evidence="7">Belongs to the TonB-dependent receptor family.</text>
</comment>
<dbReference type="Pfam" id="PF13715">
    <property type="entry name" value="CarbopepD_reg_2"/>
    <property type="match status" value="1"/>
</dbReference>
<dbReference type="InterPro" id="IPR023997">
    <property type="entry name" value="TonB-dep_OMP_SusC/RagA_CS"/>
</dbReference>
<dbReference type="Gene3D" id="2.60.40.1120">
    <property type="entry name" value="Carboxypeptidase-like, regulatory domain"/>
    <property type="match status" value="1"/>
</dbReference>
<evidence type="ECO:0000256" key="8">
    <source>
        <dbReference type="SAM" id="SignalP"/>
    </source>
</evidence>
<organism evidence="10 11">
    <name type="scientific">Flavobacterium hydrocarbonoxydans</name>
    <dbReference type="NCBI Taxonomy" id="2683249"/>
    <lineage>
        <taxon>Bacteria</taxon>
        <taxon>Pseudomonadati</taxon>
        <taxon>Bacteroidota</taxon>
        <taxon>Flavobacteriia</taxon>
        <taxon>Flavobacteriales</taxon>
        <taxon>Flavobacteriaceae</taxon>
        <taxon>Flavobacterium</taxon>
    </lineage>
</organism>
<keyword evidence="6 7" id="KW-0998">Cell outer membrane</keyword>
<dbReference type="GO" id="GO:0009279">
    <property type="term" value="C:cell outer membrane"/>
    <property type="evidence" value="ECO:0007669"/>
    <property type="project" value="UniProtKB-SubCell"/>
</dbReference>
<evidence type="ECO:0000256" key="6">
    <source>
        <dbReference type="ARBA" id="ARBA00023237"/>
    </source>
</evidence>
<dbReference type="Gene3D" id="2.40.170.20">
    <property type="entry name" value="TonB-dependent receptor, beta-barrel domain"/>
    <property type="match status" value="1"/>
</dbReference>
<reference evidence="10 11" key="1">
    <citation type="submission" date="2019-12" db="EMBL/GenBank/DDBJ databases">
        <authorList>
            <person name="Kim Y.S."/>
        </authorList>
    </citation>
    <scope>NUCLEOTIDE SEQUENCE [LARGE SCALE GENOMIC DNA]</scope>
    <source>
        <strain evidence="10 11">GA093</strain>
    </source>
</reference>
<evidence type="ECO:0000313" key="11">
    <source>
        <dbReference type="Proteomes" id="UP000471501"/>
    </source>
</evidence>
<evidence type="ECO:0000256" key="4">
    <source>
        <dbReference type="ARBA" id="ARBA00022692"/>
    </source>
</evidence>
<evidence type="ECO:0000256" key="5">
    <source>
        <dbReference type="ARBA" id="ARBA00023136"/>
    </source>
</evidence>
<dbReference type="SUPFAM" id="SSF49464">
    <property type="entry name" value="Carboxypeptidase regulatory domain-like"/>
    <property type="match status" value="1"/>
</dbReference>
<keyword evidence="4 7" id="KW-0812">Transmembrane</keyword>
<comment type="subcellular location">
    <subcellularLocation>
        <location evidence="1 7">Cell outer membrane</location>
        <topology evidence="1 7">Multi-pass membrane protein</topology>
    </subcellularLocation>
</comment>
<keyword evidence="11" id="KW-1185">Reference proteome</keyword>
<sequence>MKTKFTQILKQRYYLLFFFSLLLQQSYAQQQITVKGKVTSAIGESIPFANVIIKGTTNGAVTDFDGGYTIAAKSNQVLVYSSQGYKSKEVSINNQTTINVTLEEDIKSLNEVVVVGYGSQQKKDLTGAISVVKAEQIQKRTVTTVAEGMQGLVTGVKVRGGGRPGQEANIEIRGLKNLQSANPLYVIDGLVTTANRDFNPNDIESIQVLKDASAAAIYGSRAANGVVIITTKKGKKGPLQVEVSAKTSFTSMPTYDLMGTEEFAKLNNQAYDNAGLPRQNLNMAVDTDWQKAVFKSGLIRDYNASVSGGGDNSTFFMSGNYFGNEGTVVGTDFDRVSFRVNSSGSKGIFSIGENLAISNAKTDEMAGNPIIDVYRMTPTIPLYDAANPGGYGYGKQGVADTFGTNPLAISDFANTINENFRIRGNIWSELKFASWLKYRFNFGYETSVDSYSFLRKVGNWSLNQPIDPSRINQNKGRSQTKLFENTLTFKKEFGKHDLTILVGQTFQKDNYDQIYGEKLNVPINSGTGDYYDVLNQGNNPVVGGFRNEATLASYLGRLEYNYDNRYLFNAVMRRDGSSKFSDANKWGNFPSVSAGWRISNESFFKSEFINDLKLRASYGELGSGNIGNYEYKSFINNFGQIVLGNTQSLYPSATVVRLSNEDLRWEKLKQTNIGLDFAVLNNDLRLTADYFIARTEDVLFGFPLLLTTGSDGGEPISNAATVENKGFELELAYSKKINDFSFNASINFTKINNKLVELGNGQNEFFSGNTITREGSAVGMWYVLQTDGLFQNQQEIDNYKNADGKVIMPNAVPGDIRFKDINGDGDINNNDKEIVSSPWPEFEMGLNAGAEYKGFDFSMNWIASHGATVYNGFRSTVDRFDDNSNYRAGIQPWTPENPNTDFPRITKGSNLNSRGDSDRFLESGDFIRLKYIGFGYNIPRSVLEKAGIARARLSLSAQNVITITKYQGLDPEFSNGNIFERGADIGAFPNLKTYSFGVEFAF</sequence>
<dbReference type="RefSeq" id="WP_160374077.1">
    <property type="nucleotide sequence ID" value="NZ_WSTB01000003.1"/>
</dbReference>
<evidence type="ECO:0000256" key="1">
    <source>
        <dbReference type="ARBA" id="ARBA00004571"/>
    </source>
</evidence>
<dbReference type="Pfam" id="PF07715">
    <property type="entry name" value="Plug"/>
    <property type="match status" value="1"/>
</dbReference>
<dbReference type="InterPro" id="IPR008969">
    <property type="entry name" value="CarboxyPept-like_regulatory"/>
</dbReference>
<dbReference type="InterPro" id="IPR012910">
    <property type="entry name" value="Plug_dom"/>
</dbReference>
<dbReference type="EMBL" id="WSTB01000003">
    <property type="protein sequence ID" value="MWB94156.1"/>
    <property type="molecule type" value="Genomic_DNA"/>
</dbReference>
<evidence type="ECO:0000256" key="3">
    <source>
        <dbReference type="ARBA" id="ARBA00022452"/>
    </source>
</evidence>
<feature type="signal peptide" evidence="8">
    <location>
        <begin position="1"/>
        <end position="28"/>
    </location>
</feature>
<evidence type="ECO:0000259" key="9">
    <source>
        <dbReference type="Pfam" id="PF07715"/>
    </source>
</evidence>
<keyword evidence="5 7" id="KW-0472">Membrane</keyword>
<feature type="domain" description="TonB-dependent receptor plug" evidence="9">
    <location>
        <begin position="122"/>
        <end position="226"/>
    </location>
</feature>
<proteinExistence type="inferred from homology"/>
<dbReference type="PROSITE" id="PS52016">
    <property type="entry name" value="TONB_DEPENDENT_REC_3"/>
    <property type="match status" value="1"/>
</dbReference>
<evidence type="ECO:0000256" key="7">
    <source>
        <dbReference type="PROSITE-ProRule" id="PRU01360"/>
    </source>
</evidence>
<protein>
    <submittedName>
        <fullName evidence="10">SusC/RagA family TonB-linked outer membrane protein</fullName>
    </submittedName>
</protein>
<dbReference type="NCBIfam" id="TIGR04056">
    <property type="entry name" value="OMP_RagA_SusC"/>
    <property type="match status" value="1"/>
</dbReference>
<dbReference type="InterPro" id="IPR023996">
    <property type="entry name" value="TonB-dep_OMP_SusC/RagA"/>
</dbReference>
<dbReference type="InterPro" id="IPR037066">
    <property type="entry name" value="Plug_dom_sf"/>
</dbReference>
<dbReference type="SUPFAM" id="SSF56935">
    <property type="entry name" value="Porins"/>
    <property type="match status" value="1"/>
</dbReference>